<feature type="transmembrane region" description="Helical" evidence="1">
    <location>
        <begin position="184"/>
        <end position="208"/>
    </location>
</feature>
<feature type="transmembrane region" description="Helical" evidence="1">
    <location>
        <begin position="108"/>
        <end position="127"/>
    </location>
</feature>
<evidence type="ECO:0000313" key="4">
    <source>
        <dbReference type="Proteomes" id="UP000321389"/>
    </source>
</evidence>
<keyword evidence="4" id="KW-1185">Reference proteome</keyword>
<dbReference type="PANTHER" id="PTHR39419:SF1">
    <property type="entry name" value="SLL0814 PROTEIN"/>
    <property type="match status" value="1"/>
</dbReference>
<feature type="signal peptide" evidence="2">
    <location>
        <begin position="1"/>
        <end position="20"/>
    </location>
</feature>
<reference evidence="3" key="1">
    <citation type="submission" date="2020-04" db="EMBL/GenBank/DDBJ databases">
        <title>Nitratireductor sp. nov. isolated from mangrove soil.</title>
        <authorList>
            <person name="Ye Y."/>
        </authorList>
    </citation>
    <scope>NUCLEOTIDE SEQUENCE</scope>
    <source>
        <strain evidence="3">SY7</strain>
    </source>
</reference>
<sequence length="306" mass="33526">MIPSLSRSTVCMLLALTAWAGNALYAWGTLDGPLKYWSPAIVAGAMIAYLVIHGRQRYSGAQLLGFAVIVFLVGWFFETLSVLTGFPFGNYHYTELMAPFLGHVPVSVMPAYCVMGYASWSMARILLNRMHGEADAVLRFAAPAVAALLMVVWDLSMDPLRATVEQRWVWLDGGPHFGVPMENYFGWALVTWIMFQAFALFIAPGSPAATRLPAREVRRYWLSVPVIYAAFAVEYVLNPLLFEESGRVAMVEGIELPVGDIYAEVAVLAATSMLPLALLGALFVRRAFSAGEGTGHAASLPVRRGR</sequence>
<evidence type="ECO:0000256" key="1">
    <source>
        <dbReference type="SAM" id="Phobius"/>
    </source>
</evidence>
<feature type="transmembrane region" description="Helical" evidence="1">
    <location>
        <begin position="136"/>
        <end position="153"/>
    </location>
</feature>
<dbReference type="Proteomes" id="UP000321389">
    <property type="component" value="Chromosome"/>
</dbReference>
<accession>A0A5B8L2R8</accession>
<keyword evidence="1" id="KW-1133">Transmembrane helix</keyword>
<feature type="transmembrane region" description="Helical" evidence="1">
    <location>
        <begin position="36"/>
        <end position="52"/>
    </location>
</feature>
<proteinExistence type="predicted"/>
<keyword evidence="2" id="KW-0732">Signal</keyword>
<organism evidence="3 4">
    <name type="scientific">Nitratireductor mangrovi</name>
    <dbReference type="NCBI Taxonomy" id="2599600"/>
    <lineage>
        <taxon>Bacteria</taxon>
        <taxon>Pseudomonadati</taxon>
        <taxon>Pseudomonadota</taxon>
        <taxon>Alphaproteobacteria</taxon>
        <taxon>Hyphomicrobiales</taxon>
        <taxon>Phyllobacteriaceae</taxon>
        <taxon>Nitratireductor</taxon>
    </lineage>
</organism>
<dbReference type="AlphaFoldDB" id="A0A5B8L2R8"/>
<feature type="chain" id="PRO_5022870021" evidence="2">
    <location>
        <begin position="21"/>
        <end position="306"/>
    </location>
</feature>
<dbReference type="EMBL" id="CP042301">
    <property type="protein sequence ID" value="QDZ02133.1"/>
    <property type="molecule type" value="Genomic_DNA"/>
</dbReference>
<gene>
    <name evidence="3" type="ORF">FQ775_18065</name>
</gene>
<dbReference type="Pfam" id="PF04240">
    <property type="entry name" value="Caroten_synth"/>
    <property type="match status" value="1"/>
</dbReference>
<protein>
    <submittedName>
        <fullName evidence="3">Carotenoid biosynthesis protein</fullName>
    </submittedName>
</protein>
<feature type="transmembrane region" description="Helical" evidence="1">
    <location>
        <begin position="64"/>
        <end position="88"/>
    </location>
</feature>
<name>A0A5B8L2R8_9HYPH</name>
<feature type="transmembrane region" description="Helical" evidence="1">
    <location>
        <begin position="220"/>
        <end position="241"/>
    </location>
</feature>
<evidence type="ECO:0000256" key="2">
    <source>
        <dbReference type="SAM" id="SignalP"/>
    </source>
</evidence>
<evidence type="ECO:0000313" key="3">
    <source>
        <dbReference type="EMBL" id="QDZ02133.1"/>
    </source>
</evidence>
<feature type="transmembrane region" description="Helical" evidence="1">
    <location>
        <begin position="261"/>
        <end position="284"/>
    </location>
</feature>
<dbReference type="KEGG" id="niy:FQ775_18065"/>
<keyword evidence="1" id="KW-0812">Transmembrane</keyword>
<keyword evidence="1" id="KW-0472">Membrane</keyword>
<dbReference type="InterPro" id="IPR007354">
    <property type="entry name" value="CruF-like"/>
</dbReference>
<dbReference type="PANTHER" id="PTHR39419">
    <property type="entry name" value="SLL0814 PROTEIN"/>
    <property type="match status" value="1"/>
</dbReference>
<dbReference type="RefSeq" id="WP_146300774.1">
    <property type="nucleotide sequence ID" value="NZ_CP042301.2"/>
</dbReference>
<dbReference type="OrthoDB" id="9811293at2"/>